<evidence type="ECO:0000259" key="4">
    <source>
        <dbReference type="PROSITE" id="PS51337"/>
    </source>
</evidence>
<dbReference type="GO" id="GO:0031419">
    <property type="term" value="F:cobalamin binding"/>
    <property type="evidence" value="ECO:0007669"/>
    <property type="project" value="InterPro"/>
</dbReference>
<dbReference type="InterPro" id="IPR006158">
    <property type="entry name" value="Cobalamin-bd"/>
</dbReference>
<dbReference type="PROSITE" id="PS51332">
    <property type="entry name" value="B12_BINDING"/>
    <property type="match status" value="1"/>
</dbReference>
<keyword evidence="1" id="KW-0479">Metal-binding</keyword>
<dbReference type="GO" id="GO:0005829">
    <property type="term" value="C:cytosol"/>
    <property type="evidence" value="ECO:0007669"/>
    <property type="project" value="TreeGrafter"/>
</dbReference>
<dbReference type="SUPFAM" id="SSF52242">
    <property type="entry name" value="Cobalamin (vitamin B12)-binding domain"/>
    <property type="match status" value="1"/>
</dbReference>
<dbReference type="PANTHER" id="PTHR45833">
    <property type="entry name" value="METHIONINE SYNTHASE"/>
    <property type="match status" value="1"/>
</dbReference>
<dbReference type="InterPro" id="IPR036724">
    <property type="entry name" value="Cobalamin-bd_sf"/>
</dbReference>
<dbReference type="InterPro" id="IPR036594">
    <property type="entry name" value="Meth_synthase_dom"/>
</dbReference>
<evidence type="ECO:0000313" key="5">
    <source>
        <dbReference type="EMBL" id="AWY97091.1"/>
    </source>
</evidence>
<keyword evidence="6" id="KW-1185">Reference proteome</keyword>
<dbReference type="KEGG" id="blau:DQQ01_01770"/>
<dbReference type="PROSITE" id="PS51337">
    <property type="entry name" value="B12_BINDING_NTER"/>
    <property type="match status" value="1"/>
</dbReference>
<dbReference type="GO" id="GO:0046653">
    <property type="term" value="P:tetrahydrofolate metabolic process"/>
    <property type="evidence" value="ECO:0007669"/>
    <property type="project" value="TreeGrafter"/>
</dbReference>
<evidence type="ECO:0000259" key="3">
    <source>
        <dbReference type="PROSITE" id="PS51332"/>
    </source>
</evidence>
<dbReference type="GO" id="GO:0046872">
    <property type="term" value="F:metal ion binding"/>
    <property type="evidence" value="ECO:0007669"/>
    <property type="project" value="UniProtKB-KW"/>
</dbReference>
<dbReference type="AlphaFoldDB" id="A0A2Z4U7U4"/>
<evidence type="ECO:0000256" key="1">
    <source>
        <dbReference type="ARBA" id="ARBA00022723"/>
    </source>
</evidence>
<dbReference type="Proteomes" id="UP000250003">
    <property type="component" value="Chromosome"/>
</dbReference>
<feature type="domain" description="B12-binding" evidence="3">
    <location>
        <begin position="88"/>
        <end position="211"/>
    </location>
</feature>
<dbReference type="SMART" id="SM01018">
    <property type="entry name" value="B12-binding_2"/>
    <property type="match status" value="1"/>
</dbReference>
<protein>
    <submittedName>
        <fullName evidence="5">Methionine synthase</fullName>
    </submittedName>
</protein>
<dbReference type="Gene3D" id="1.10.1240.10">
    <property type="entry name" value="Methionine synthase domain"/>
    <property type="match status" value="1"/>
</dbReference>
<dbReference type="Pfam" id="PF02607">
    <property type="entry name" value="B12-binding_2"/>
    <property type="match status" value="1"/>
</dbReference>
<evidence type="ECO:0000256" key="2">
    <source>
        <dbReference type="ARBA" id="ARBA00023285"/>
    </source>
</evidence>
<reference evidence="6" key="1">
    <citation type="submission" date="2018-06" db="EMBL/GenBank/DDBJ databases">
        <title>Description of Blautia argi sp. nov., a new anaerobic isolated from dog feces.</title>
        <authorList>
            <person name="Chang Y.-H."/>
            <person name="Paek J."/>
            <person name="Shin Y."/>
        </authorList>
    </citation>
    <scope>NUCLEOTIDE SEQUENCE [LARGE SCALE GENOMIC DNA]</scope>
    <source>
        <strain evidence="6">KCTC 15426</strain>
    </source>
</reference>
<accession>A0A2Z4U7U4</accession>
<sequence>MTTLEEIRQSVENGHYKITEQVITQALKQHIPAIKILDEAMVPAMREMGERYKNNEADIPRILSSARCMRKGLDILTPGLESERGLYVGTIILGTVEGDLHDVGKNLVAIMFRSAGFKVIDLGVDISEKQFLKAVRQNPEVSIVCLSTLLTTACPSMQHAVKALRQSDTEHRLKIMVGGGAVTKEFAEHIGADAYTESAVDAAEMAKTFIV</sequence>
<proteinExistence type="predicted"/>
<dbReference type="PANTHER" id="PTHR45833:SF1">
    <property type="entry name" value="METHIONINE SYNTHASE"/>
    <property type="match status" value="1"/>
</dbReference>
<dbReference type="InterPro" id="IPR050554">
    <property type="entry name" value="Met_Synthase/Corrinoid"/>
</dbReference>
<gene>
    <name evidence="5" type="ORF">DQQ01_01770</name>
</gene>
<organism evidence="5 6">
    <name type="scientific">Blautia argi</name>
    <dbReference type="NCBI Taxonomy" id="1912897"/>
    <lineage>
        <taxon>Bacteria</taxon>
        <taxon>Bacillati</taxon>
        <taxon>Bacillota</taxon>
        <taxon>Clostridia</taxon>
        <taxon>Lachnospirales</taxon>
        <taxon>Lachnospiraceae</taxon>
        <taxon>Blautia</taxon>
    </lineage>
</organism>
<dbReference type="EMBL" id="CP030280">
    <property type="protein sequence ID" value="AWY97091.1"/>
    <property type="molecule type" value="Genomic_DNA"/>
</dbReference>
<dbReference type="OrthoDB" id="9803687at2"/>
<name>A0A2Z4U7U4_9FIRM</name>
<dbReference type="GO" id="GO:0050667">
    <property type="term" value="P:homocysteine metabolic process"/>
    <property type="evidence" value="ECO:0007669"/>
    <property type="project" value="TreeGrafter"/>
</dbReference>
<dbReference type="Pfam" id="PF02310">
    <property type="entry name" value="B12-binding"/>
    <property type="match status" value="1"/>
</dbReference>
<feature type="domain" description="B12-binding N-terminal" evidence="4">
    <location>
        <begin position="1"/>
        <end position="88"/>
    </location>
</feature>
<dbReference type="GO" id="GO:0008705">
    <property type="term" value="F:methionine synthase activity"/>
    <property type="evidence" value="ECO:0007669"/>
    <property type="project" value="TreeGrafter"/>
</dbReference>
<dbReference type="Gene3D" id="3.40.50.280">
    <property type="entry name" value="Cobalamin-binding domain"/>
    <property type="match status" value="1"/>
</dbReference>
<evidence type="ECO:0000313" key="6">
    <source>
        <dbReference type="Proteomes" id="UP000250003"/>
    </source>
</evidence>
<dbReference type="RefSeq" id="WP_111917924.1">
    <property type="nucleotide sequence ID" value="NZ_CAUWHR010000003.1"/>
</dbReference>
<dbReference type="SUPFAM" id="SSF47644">
    <property type="entry name" value="Methionine synthase domain"/>
    <property type="match status" value="1"/>
</dbReference>
<keyword evidence="2" id="KW-0170">Cobalt</keyword>
<dbReference type="InterPro" id="IPR003759">
    <property type="entry name" value="Cbl-bd_cap"/>
</dbReference>